<dbReference type="SUPFAM" id="SSF51120">
    <property type="entry name" value="beta-Roll"/>
    <property type="match status" value="5"/>
</dbReference>
<dbReference type="InterPro" id="IPR018511">
    <property type="entry name" value="Hemolysin-typ_Ca-bd_CS"/>
</dbReference>
<dbReference type="PANTHER" id="PTHR10963:SF55">
    <property type="entry name" value="GLYCOSIDE HYDROLASE FAMILY 16 PROTEIN"/>
    <property type="match status" value="1"/>
</dbReference>
<evidence type="ECO:0000259" key="3">
    <source>
        <dbReference type="PROSITE" id="PS51762"/>
    </source>
</evidence>
<dbReference type="Proteomes" id="UP000286997">
    <property type="component" value="Unassembled WGS sequence"/>
</dbReference>
<dbReference type="Pfam" id="PF00353">
    <property type="entry name" value="HemolysinCabind"/>
    <property type="match status" value="7"/>
</dbReference>
<dbReference type="RefSeq" id="WP_127733274.1">
    <property type="nucleotide sequence ID" value="NZ_SACP01000031.1"/>
</dbReference>
<evidence type="ECO:0000313" key="5">
    <source>
        <dbReference type="Proteomes" id="UP000286997"/>
    </source>
</evidence>
<feature type="region of interest" description="Disordered" evidence="2">
    <location>
        <begin position="1"/>
        <end position="22"/>
    </location>
</feature>
<dbReference type="InterPro" id="IPR000757">
    <property type="entry name" value="Beta-glucanase-like"/>
</dbReference>
<keyword evidence="5" id="KW-1185">Reference proteome</keyword>
<evidence type="ECO:0000256" key="2">
    <source>
        <dbReference type="SAM" id="MobiDB-lite"/>
    </source>
</evidence>
<comment type="caution">
    <text evidence="4">The sequence shown here is derived from an EMBL/GenBank/DDBJ whole genome shotgun (WGS) entry which is preliminary data.</text>
</comment>
<comment type="similarity">
    <text evidence="1">Belongs to the glycosyl hydrolase 16 family.</text>
</comment>
<evidence type="ECO:0000256" key="1">
    <source>
        <dbReference type="ARBA" id="ARBA00006865"/>
    </source>
</evidence>
<dbReference type="InterPro" id="IPR050546">
    <property type="entry name" value="Glycosyl_Hydrlase_16"/>
</dbReference>
<dbReference type="SUPFAM" id="SSF49899">
    <property type="entry name" value="Concanavalin A-like lectins/glucanases"/>
    <property type="match status" value="1"/>
</dbReference>
<dbReference type="InterPro" id="IPR013320">
    <property type="entry name" value="ConA-like_dom_sf"/>
</dbReference>
<dbReference type="EMBL" id="SACP01000031">
    <property type="protein sequence ID" value="RVU14353.1"/>
    <property type="molecule type" value="Genomic_DNA"/>
</dbReference>
<name>A0A437NWG2_9HYPH</name>
<reference evidence="4 5" key="1">
    <citation type="submission" date="2019-01" db="EMBL/GenBank/DDBJ databases">
        <authorList>
            <person name="Chen W.-M."/>
        </authorList>
    </citation>
    <scope>NUCLEOTIDE SEQUENCE [LARGE SCALE GENOMIC DNA]</scope>
    <source>
        <strain evidence="4 5">TER-1</strain>
    </source>
</reference>
<protein>
    <submittedName>
        <fullName evidence="4">Glycosyl hydrolase family protein</fullName>
    </submittedName>
</protein>
<feature type="non-terminal residue" evidence="4">
    <location>
        <position position="1137"/>
    </location>
</feature>
<accession>A0A437NWG2</accession>
<dbReference type="InterPro" id="IPR011049">
    <property type="entry name" value="Serralysin-like_metalloprot_C"/>
</dbReference>
<dbReference type="PROSITE" id="PS51762">
    <property type="entry name" value="GH16_2"/>
    <property type="match status" value="1"/>
</dbReference>
<dbReference type="GO" id="GO:0004553">
    <property type="term" value="F:hydrolase activity, hydrolyzing O-glycosyl compounds"/>
    <property type="evidence" value="ECO:0007669"/>
    <property type="project" value="InterPro"/>
</dbReference>
<dbReference type="PANTHER" id="PTHR10963">
    <property type="entry name" value="GLYCOSYL HYDROLASE-RELATED"/>
    <property type="match status" value="1"/>
</dbReference>
<dbReference type="GO" id="GO:0005509">
    <property type="term" value="F:calcium ion binding"/>
    <property type="evidence" value="ECO:0007669"/>
    <property type="project" value="InterPro"/>
</dbReference>
<dbReference type="PRINTS" id="PR00313">
    <property type="entry name" value="CABNDNGRPT"/>
</dbReference>
<dbReference type="Gene3D" id="2.150.10.10">
    <property type="entry name" value="Serralysin-like metalloprotease, C-terminal"/>
    <property type="match status" value="6"/>
</dbReference>
<gene>
    <name evidence="4" type="ORF">EOE48_23270</name>
</gene>
<dbReference type="PROSITE" id="PS00330">
    <property type="entry name" value="HEMOLYSIN_CALCIUM"/>
    <property type="match status" value="6"/>
</dbReference>
<evidence type="ECO:0000313" key="4">
    <source>
        <dbReference type="EMBL" id="RVU14353.1"/>
    </source>
</evidence>
<dbReference type="AlphaFoldDB" id="A0A437NWG2"/>
<feature type="domain" description="GH16" evidence="3">
    <location>
        <begin position="251"/>
        <end position="479"/>
    </location>
</feature>
<dbReference type="CDD" id="cd08023">
    <property type="entry name" value="GH16_laminarinase_like"/>
    <property type="match status" value="1"/>
</dbReference>
<dbReference type="InterPro" id="IPR001343">
    <property type="entry name" value="Hemolysn_Ca-bd"/>
</dbReference>
<keyword evidence="4" id="KW-0378">Hydrolase</keyword>
<dbReference type="GO" id="GO:0005975">
    <property type="term" value="P:carbohydrate metabolic process"/>
    <property type="evidence" value="ECO:0007669"/>
    <property type="project" value="InterPro"/>
</dbReference>
<sequence length="1137" mass="115873">MSGTQNTIWTPPPVSARGSNSVVGKDGVNDSLVGTAGNDVLSGLSGADTMSGGLGDDFYYVDNPGDVVDEDENGGIDTIISYLPLTFLGRNVENLTLSGASQKSGYGNALANIIRGTAVNNLLDGGAGDDLLYGGGGNDVFVVRAGNGSDAIGDFKAGPTTSSIVSLVGYDFTSFDQIKAAMVQDGTTAILNLGNGETLRFLNQNIGNFSADDFKTTLDTSKWRLAFHDEFDTFSRFNGVDGTWGTKQQWDGFAGYTNPTKAEQQVYVDSEYSGVRFNKAPGPIGLNPFSVADGKLTIEAAATPADDLTWLFGRPYSSGLLSSFVSFQQTYGYYEIRADMPRGQGLWPAFWLLPADLGPTSELDVFEALGQDPFSVLMTAHSRATGVHTKEGFSVATPDLTQGYHTFGMDWGPQHITWYFDGVAVASVDTPADLKNRPMYMVANLAVGGNWAGPPNSDSLASDPHLRIDYIRAYATENTVSTTAALNRAGGPSLDYLQGTQLNDTLSGLDQNDQLYGAAGDDILDGGEGDDTLGGGAGNDTILGGNGLDTALYSGTPAGLVVVHDLDTNGYTTIDTAGTQGTDVLSGVETLRFRVADPVTGDIVSSQDVAMADAVDVTLKANASGGRTVAVRDPGVLLATFATDGADTVLYSGTAALALPDRYENVVVTGSVGVSVTGNAGANVLVGGAGDDTLVGGDGDDVLRGGGGRDRLDGGAGNDVAVLDGVASQFVVIRDLAAAGHYTVIDLASGTIEDLRNIETLRFNASDDPLGGGLGQSGPGDLLDMAVSAASQVAWTGNAAGGRDVTTSDPASLVAWLATDSVDTILFGGSALTLPSGFENVVATGAGGASLTGNALDNLLTGTVAADTLSGEAGDDRFQPMGGADIVDGGSGNDTVVLAGSPSRYVIVADLDAPDAYRIYDRQATSPGDVLTLWSVENVVFSDLGPQSQALAPLAGVAVRTELGGGRVISVADPSLLAWVSPTPGLDTVLFSGAGTLQLADGIENLTSTGAFGTTLIGNAGANVLVGGLGGATFVGLAGDDQFVGNSQRFTDAVDYGRDAANGGTAGVSVNLATGVATDGFGGRDTLVGITNVLGTASGDTIVGSDLANFLQGLDGNDMLSGGAGDDRLDGGAGDDT</sequence>
<proteinExistence type="inferred from homology"/>
<dbReference type="OrthoDB" id="9809583at2"/>
<organism evidence="4 5">
    <name type="scientific">Methylobacterium oryzihabitans</name>
    <dbReference type="NCBI Taxonomy" id="2499852"/>
    <lineage>
        <taxon>Bacteria</taxon>
        <taxon>Pseudomonadati</taxon>
        <taxon>Pseudomonadota</taxon>
        <taxon>Alphaproteobacteria</taxon>
        <taxon>Hyphomicrobiales</taxon>
        <taxon>Methylobacteriaceae</taxon>
        <taxon>Methylobacterium</taxon>
    </lineage>
</organism>
<dbReference type="Gene3D" id="2.60.120.200">
    <property type="match status" value="1"/>
</dbReference>
<dbReference type="Pfam" id="PF00722">
    <property type="entry name" value="Glyco_hydro_16"/>
    <property type="match status" value="1"/>
</dbReference>